<feature type="region of interest" description="Disordered" evidence="3">
    <location>
        <begin position="185"/>
        <end position="224"/>
    </location>
</feature>
<feature type="region of interest" description="Disordered" evidence="3">
    <location>
        <begin position="389"/>
        <end position="415"/>
    </location>
</feature>
<evidence type="ECO:0000256" key="3">
    <source>
        <dbReference type="SAM" id="MobiDB-lite"/>
    </source>
</evidence>
<dbReference type="InterPro" id="IPR028974">
    <property type="entry name" value="TSP_type-3_rpt"/>
</dbReference>
<evidence type="ECO:0000313" key="5">
    <source>
        <dbReference type="EMBL" id="REH37664.1"/>
    </source>
</evidence>
<dbReference type="Pfam" id="PF02412">
    <property type="entry name" value="TSP_3"/>
    <property type="match status" value="8"/>
</dbReference>
<evidence type="ECO:0000256" key="1">
    <source>
        <dbReference type="ARBA" id="ARBA00022729"/>
    </source>
</evidence>
<feature type="compositionally biased region" description="Basic and acidic residues" evidence="3">
    <location>
        <begin position="312"/>
        <end position="328"/>
    </location>
</feature>
<dbReference type="InterPro" id="IPR003367">
    <property type="entry name" value="Thrombospondin_3-like_rpt"/>
</dbReference>
<keyword evidence="2" id="KW-0106">Calcium</keyword>
<dbReference type="PANTHER" id="PTHR10199">
    <property type="entry name" value="THROMBOSPONDIN"/>
    <property type="match status" value="1"/>
</dbReference>
<dbReference type="OrthoDB" id="5291933at2"/>
<dbReference type="GO" id="GO:0005509">
    <property type="term" value="F:calcium ion binding"/>
    <property type="evidence" value="ECO:0007669"/>
    <property type="project" value="InterPro"/>
</dbReference>
<reference evidence="5 6" key="1">
    <citation type="submission" date="2018-08" db="EMBL/GenBank/DDBJ databases">
        <title>Genomic Encyclopedia of Type Strains, Phase IV (KMG-IV): sequencing the most valuable type-strain genomes for metagenomic binning, comparative biology and taxonomic classification.</title>
        <authorList>
            <person name="Goeker M."/>
        </authorList>
    </citation>
    <scope>NUCLEOTIDE SEQUENCE [LARGE SCALE GENOMIC DNA]</scope>
    <source>
        <strain evidence="5 6">DSM 26022</strain>
    </source>
</reference>
<feature type="chain" id="PRO_5017603409" evidence="4">
    <location>
        <begin position="26"/>
        <end position="718"/>
    </location>
</feature>
<feature type="compositionally biased region" description="Basic and acidic residues" evidence="3">
    <location>
        <begin position="198"/>
        <end position="215"/>
    </location>
</feature>
<feature type="signal peptide" evidence="4">
    <location>
        <begin position="1"/>
        <end position="25"/>
    </location>
</feature>
<proteinExistence type="predicted"/>
<dbReference type="SUPFAM" id="SSF103647">
    <property type="entry name" value="TSP type-3 repeat"/>
    <property type="match status" value="5"/>
</dbReference>
<protein>
    <submittedName>
        <fullName evidence="5">Thrombospondin type 3 repeat-containing protein</fullName>
    </submittedName>
</protein>
<dbReference type="Gene3D" id="4.10.1080.10">
    <property type="entry name" value="TSP type-3 repeat"/>
    <property type="match status" value="4"/>
</dbReference>
<keyword evidence="6" id="KW-1185">Reference proteome</keyword>
<dbReference type="AlphaFoldDB" id="A0A3E0H4B2"/>
<feature type="region of interest" description="Disordered" evidence="3">
    <location>
        <begin position="30"/>
        <end position="52"/>
    </location>
</feature>
<name>A0A3E0H4B2_9GAMM</name>
<dbReference type="EMBL" id="QUNR01000003">
    <property type="protein sequence ID" value="REH37664.1"/>
    <property type="molecule type" value="Genomic_DNA"/>
</dbReference>
<keyword evidence="1 4" id="KW-0732">Signal</keyword>
<organism evidence="5 6">
    <name type="scientific">Paraperlucidibaca baekdonensis</name>
    <dbReference type="NCBI Taxonomy" id="748120"/>
    <lineage>
        <taxon>Bacteria</taxon>
        <taxon>Pseudomonadati</taxon>
        <taxon>Pseudomonadota</taxon>
        <taxon>Gammaproteobacteria</taxon>
        <taxon>Moraxellales</taxon>
        <taxon>Moraxellaceae</taxon>
        <taxon>Paraperlucidibaca</taxon>
    </lineage>
</organism>
<dbReference type="InterPro" id="IPR017897">
    <property type="entry name" value="Thrombospondin_3_rpt"/>
</dbReference>
<gene>
    <name evidence="5" type="ORF">DFR26_1443</name>
</gene>
<evidence type="ECO:0000313" key="6">
    <source>
        <dbReference type="Proteomes" id="UP000256774"/>
    </source>
</evidence>
<evidence type="ECO:0000256" key="4">
    <source>
        <dbReference type="SAM" id="SignalP"/>
    </source>
</evidence>
<sequence length="718" mass="74341">MILLKSKQLALVGLAAMALTLSACGGDSAKNGVTPSSKVTPDADKDGVPDATDKCPNVASTLANDADQDGCIDSTNPPAPDINDPNGDIDGDGLLNKDDNCPFTPVSETNNAQDCLAPGADFDNDGVINSEDNCRFIPNSNQNNFFENGSANSLGFTTGLGDACDNNDNDSILDADDVCPTIDDPNQVDTDGDMSAPENRDPMKSARFDPSKGGDECDNDIDNDGIENVDMFGNTLDNCFLVPNPDQATTQGGNGAPGFTGSACSDAPDADMDGDGIPNKADTCPTIQNPNNGPDFCLDSDGDGVNNNIDNCDDKQNIGQKDTDRDGEGDACDEDIDGDGFKNAEDNCPLVSNADNNTDCANNFDGDMLMDANDNCPMVANNDQADLDGDGKGNACEDDTDGDGFPDDPADPAADNCPFIANPAMNPDGTQSSNPCAINANIGNLQCDSYTVAVVEPIVEGALCSQLLGALNNPLGLCGVNNATAAADGNKDSFATINNPVVLPDSLAGNLLTGEVGVRIKLPSIRKAGSVAALDIEVPGGAVDLALFRNIKFVTKLGDTINDADTRETLDFTNPAEAFAIDVLGMSPIGSTPRALVGVVSTADYDTIELTVTAGLSVDLLEQVRVYDTCNSVSVRASANTDTNQETGGMLPFEDPTGLTTLLTNNPLIPADDGGGTGDDTDADPLQMFMDLFTDPAAAFGDLAEMFTGFFTNPATAF</sequence>
<feature type="compositionally biased region" description="Acidic residues" evidence="3">
    <location>
        <begin position="396"/>
        <end position="410"/>
    </location>
</feature>
<dbReference type="RefSeq" id="WP_116208281.1">
    <property type="nucleotide sequence ID" value="NZ_QUNR01000003.1"/>
</dbReference>
<dbReference type="PANTHER" id="PTHR10199:SF100">
    <property type="entry name" value="THROMBOSPONDIN, ISOFORM A"/>
    <property type="match status" value="1"/>
</dbReference>
<feature type="compositionally biased region" description="Basic and acidic residues" evidence="3">
    <location>
        <begin position="41"/>
        <end position="52"/>
    </location>
</feature>
<dbReference type="PROSITE" id="PS51257">
    <property type="entry name" value="PROKAR_LIPOPROTEIN"/>
    <property type="match status" value="1"/>
</dbReference>
<dbReference type="PROSITE" id="PS51234">
    <property type="entry name" value="TSP3"/>
    <property type="match status" value="1"/>
</dbReference>
<accession>A0A3E0H4B2</accession>
<evidence type="ECO:0000256" key="2">
    <source>
        <dbReference type="ARBA" id="ARBA00022837"/>
    </source>
</evidence>
<dbReference type="Proteomes" id="UP000256774">
    <property type="component" value="Unassembled WGS sequence"/>
</dbReference>
<comment type="caution">
    <text evidence="5">The sequence shown here is derived from an EMBL/GenBank/DDBJ whole genome shotgun (WGS) entry which is preliminary data.</text>
</comment>
<feature type="region of interest" description="Disordered" evidence="3">
    <location>
        <begin position="247"/>
        <end position="336"/>
    </location>
</feature>
<dbReference type="GO" id="GO:0007155">
    <property type="term" value="P:cell adhesion"/>
    <property type="evidence" value="ECO:0007669"/>
    <property type="project" value="InterPro"/>
</dbReference>